<organism evidence="2 3">
    <name type="scientific">Cucumis sativus</name>
    <name type="common">Cucumber</name>
    <dbReference type="NCBI Taxonomy" id="3659"/>
    <lineage>
        <taxon>Eukaryota</taxon>
        <taxon>Viridiplantae</taxon>
        <taxon>Streptophyta</taxon>
        <taxon>Embryophyta</taxon>
        <taxon>Tracheophyta</taxon>
        <taxon>Spermatophyta</taxon>
        <taxon>Magnoliopsida</taxon>
        <taxon>eudicotyledons</taxon>
        <taxon>Gunneridae</taxon>
        <taxon>Pentapetalae</taxon>
        <taxon>rosids</taxon>
        <taxon>fabids</taxon>
        <taxon>Cucurbitales</taxon>
        <taxon>Cucurbitaceae</taxon>
        <taxon>Benincaseae</taxon>
        <taxon>Cucumis</taxon>
    </lineage>
</organism>
<name>A0A0A0KVT0_CUCSA</name>
<evidence type="ECO:0000313" key="3">
    <source>
        <dbReference type="Proteomes" id="UP000029981"/>
    </source>
</evidence>
<sequence length="74" mass="8318">MENMNTEKMRNANAEKMRNVNDRGDEMRNVNGIEDGESRVVEDEEVGGRRGSLPNGLSMLFNAHLGYHADNPNL</sequence>
<protein>
    <submittedName>
        <fullName evidence="2">Uncharacterized protein</fullName>
    </submittedName>
</protein>
<dbReference type="EMBL" id="CM002925">
    <property type="protein sequence ID" value="KGN53678.1"/>
    <property type="molecule type" value="Genomic_DNA"/>
</dbReference>
<dbReference type="Gramene" id="KGN53678">
    <property type="protein sequence ID" value="KGN53678"/>
    <property type="gene ID" value="Csa_4G101780"/>
</dbReference>
<dbReference type="Proteomes" id="UP000029981">
    <property type="component" value="Chromosome 4"/>
</dbReference>
<evidence type="ECO:0000313" key="2">
    <source>
        <dbReference type="EMBL" id="KGN53678.1"/>
    </source>
</evidence>
<keyword evidence="3" id="KW-1185">Reference proteome</keyword>
<accession>A0A0A0KVT0</accession>
<gene>
    <name evidence="2" type="ORF">Csa_4G101780</name>
</gene>
<proteinExistence type="predicted"/>
<reference evidence="2 3" key="4">
    <citation type="journal article" date="2011" name="BMC Genomics">
        <title>RNA-Seq improves annotation of protein-coding genes in the cucumber genome.</title>
        <authorList>
            <person name="Li Z."/>
            <person name="Zhang Z."/>
            <person name="Yan P."/>
            <person name="Huang S."/>
            <person name="Fei Z."/>
            <person name="Lin K."/>
        </authorList>
    </citation>
    <scope>NUCLEOTIDE SEQUENCE [LARGE SCALE GENOMIC DNA]</scope>
    <source>
        <strain evidence="3">cv. 9930</strain>
    </source>
</reference>
<reference evidence="2 3" key="2">
    <citation type="journal article" date="2009" name="PLoS ONE">
        <title>An integrated genetic and cytogenetic map of the cucumber genome.</title>
        <authorList>
            <person name="Ren Y."/>
            <person name="Zhang Z."/>
            <person name="Liu J."/>
            <person name="Staub J.E."/>
            <person name="Han Y."/>
            <person name="Cheng Z."/>
            <person name="Li X."/>
            <person name="Lu J."/>
            <person name="Miao H."/>
            <person name="Kang H."/>
            <person name="Xie B."/>
            <person name="Gu X."/>
            <person name="Wang X."/>
            <person name="Du Y."/>
            <person name="Jin W."/>
            <person name="Huang S."/>
        </authorList>
    </citation>
    <scope>NUCLEOTIDE SEQUENCE [LARGE SCALE GENOMIC DNA]</scope>
    <source>
        <strain evidence="3">cv. 9930</strain>
    </source>
</reference>
<dbReference type="AlphaFoldDB" id="A0A0A0KVT0"/>
<feature type="compositionally biased region" description="Basic and acidic residues" evidence="1">
    <location>
        <begin position="1"/>
        <end position="28"/>
    </location>
</feature>
<reference evidence="2 3" key="1">
    <citation type="journal article" date="2009" name="Nat. Genet.">
        <title>The genome of the cucumber, Cucumis sativus L.</title>
        <authorList>
            <person name="Huang S."/>
            <person name="Li R."/>
            <person name="Zhang Z."/>
            <person name="Li L."/>
            <person name="Gu X."/>
            <person name="Fan W."/>
            <person name="Lucas W.J."/>
            <person name="Wang X."/>
            <person name="Xie B."/>
            <person name="Ni P."/>
            <person name="Ren Y."/>
            <person name="Zhu H."/>
            <person name="Li J."/>
            <person name="Lin K."/>
            <person name="Jin W."/>
            <person name="Fei Z."/>
            <person name="Li G."/>
            <person name="Staub J."/>
            <person name="Kilian A."/>
            <person name="van der Vossen E.A."/>
            <person name="Wu Y."/>
            <person name="Guo J."/>
            <person name="He J."/>
            <person name="Jia Z."/>
            <person name="Ren Y."/>
            <person name="Tian G."/>
            <person name="Lu Y."/>
            <person name="Ruan J."/>
            <person name="Qian W."/>
            <person name="Wang M."/>
            <person name="Huang Q."/>
            <person name="Li B."/>
            <person name="Xuan Z."/>
            <person name="Cao J."/>
            <person name="Asan"/>
            <person name="Wu Z."/>
            <person name="Zhang J."/>
            <person name="Cai Q."/>
            <person name="Bai Y."/>
            <person name="Zhao B."/>
            <person name="Han Y."/>
            <person name="Li Y."/>
            <person name="Li X."/>
            <person name="Wang S."/>
            <person name="Shi Q."/>
            <person name="Liu S."/>
            <person name="Cho W.K."/>
            <person name="Kim J.Y."/>
            <person name="Xu Y."/>
            <person name="Heller-Uszynska K."/>
            <person name="Miao H."/>
            <person name="Cheng Z."/>
            <person name="Zhang S."/>
            <person name="Wu J."/>
            <person name="Yang Y."/>
            <person name="Kang H."/>
            <person name="Li M."/>
            <person name="Liang H."/>
            <person name="Ren X."/>
            <person name="Shi Z."/>
            <person name="Wen M."/>
            <person name="Jian M."/>
            <person name="Yang H."/>
            <person name="Zhang G."/>
            <person name="Yang Z."/>
            <person name="Chen R."/>
            <person name="Liu S."/>
            <person name="Li J."/>
            <person name="Ma L."/>
            <person name="Liu H."/>
            <person name="Zhou Y."/>
            <person name="Zhao J."/>
            <person name="Fang X."/>
            <person name="Li G."/>
            <person name="Fang L."/>
            <person name="Li Y."/>
            <person name="Liu D."/>
            <person name="Zheng H."/>
            <person name="Zhang Y."/>
            <person name="Qin N."/>
            <person name="Li Z."/>
            <person name="Yang G."/>
            <person name="Yang S."/>
            <person name="Bolund L."/>
            <person name="Kristiansen K."/>
            <person name="Zheng H."/>
            <person name="Li S."/>
            <person name="Zhang X."/>
            <person name="Yang H."/>
            <person name="Wang J."/>
            <person name="Sun R."/>
            <person name="Zhang B."/>
            <person name="Jiang S."/>
            <person name="Wang J."/>
            <person name="Du Y."/>
            <person name="Li S."/>
        </authorList>
    </citation>
    <scope>NUCLEOTIDE SEQUENCE [LARGE SCALE GENOMIC DNA]</scope>
    <source>
        <strain evidence="3">cv. 9930</strain>
    </source>
</reference>
<reference evidence="2 3" key="3">
    <citation type="journal article" date="2010" name="BMC Genomics">
        <title>Transcriptome sequencing and comparative analysis of cucumber flowers with different sex types.</title>
        <authorList>
            <person name="Guo S."/>
            <person name="Zheng Y."/>
            <person name="Joung J.G."/>
            <person name="Liu S."/>
            <person name="Zhang Z."/>
            <person name="Crasta O.R."/>
            <person name="Sobral B.W."/>
            <person name="Xu Y."/>
            <person name="Huang S."/>
            <person name="Fei Z."/>
        </authorList>
    </citation>
    <scope>NUCLEOTIDE SEQUENCE [LARGE SCALE GENOMIC DNA]</scope>
    <source>
        <strain evidence="3">cv. 9930</strain>
    </source>
</reference>
<evidence type="ECO:0000256" key="1">
    <source>
        <dbReference type="SAM" id="MobiDB-lite"/>
    </source>
</evidence>
<feature type="region of interest" description="Disordered" evidence="1">
    <location>
        <begin position="1"/>
        <end position="55"/>
    </location>
</feature>